<dbReference type="Proteomes" id="UP000315226">
    <property type="component" value="Unassembled WGS sequence"/>
</dbReference>
<sequence length="131" mass="12797">MFRTTRALAALAALAGLVLGLLVCGTVTSTSPAPRADRAVAGPVGPAAAVAVLGAVVPGCDPGHAAEAGASGPVVPPRAAGFAELLPALAADRTPTSARHGEPDGRGTAPGREPPERVAPSPVELSTLMRV</sequence>
<keyword evidence="3" id="KW-1185">Reference proteome</keyword>
<protein>
    <submittedName>
        <fullName evidence="2">Uncharacterized protein</fullName>
    </submittedName>
</protein>
<feature type="region of interest" description="Disordered" evidence="1">
    <location>
        <begin position="90"/>
        <end position="131"/>
    </location>
</feature>
<dbReference type="EMBL" id="BJMN01000055">
    <property type="protein sequence ID" value="GEB61355.1"/>
    <property type="molecule type" value="Genomic_DNA"/>
</dbReference>
<gene>
    <name evidence="2" type="ORF">SGA01_69600</name>
</gene>
<reference evidence="2 3" key="1">
    <citation type="submission" date="2019-06" db="EMBL/GenBank/DDBJ databases">
        <title>Whole genome shotgun sequence of Streptomyces gardneri NBRC 12865.</title>
        <authorList>
            <person name="Hosoyama A."/>
            <person name="Uohara A."/>
            <person name="Ohji S."/>
            <person name="Ichikawa N."/>
        </authorList>
    </citation>
    <scope>NUCLEOTIDE SEQUENCE [LARGE SCALE GENOMIC DNA]</scope>
    <source>
        <strain evidence="2 3">NBRC 12865</strain>
    </source>
</reference>
<name>A0A4Y3RVA3_9ACTN</name>
<dbReference type="RefSeq" id="WP_141301695.1">
    <property type="nucleotide sequence ID" value="NZ_BJMN01000055.1"/>
</dbReference>
<evidence type="ECO:0000313" key="3">
    <source>
        <dbReference type="Proteomes" id="UP000315226"/>
    </source>
</evidence>
<comment type="caution">
    <text evidence="2">The sequence shown here is derived from an EMBL/GenBank/DDBJ whole genome shotgun (WGS) entry which is preliminary data.</text>
</comment>
<accession>A0A4Y3RVA3</accession>
<dbReference type="AlphaFoldDB" id="A0A4Y3RVA3"/>
<dbReference type="OrthoDB" id="4333513at2"/>
<evidence type="ECO:0000256" key="1">
    <source>
        <dbReference type="SAM" id="MobiDB-lite"/>
    </source>
</evidence>
<organism evidence="2 3">
    <name type="scientific">Streptomyces gardneri</name>
    <dbReference type="NCBI Taxonomy" id="66892"/>
    <lineage>
        <taxon>Bacteria</taxon>
        <taxon>Bacillati</taxon>
        <taxon>Actinomycetota</taxon>
        <taxon>Actinomycetes</taxon>
        <taxon>Kitasatosporales</taxon>
        <taxon>Streptomycetaceae</taxon>
        <taxon>Streptomyces</taxon>
    </lineage>
</organism>
<proteinExistence type="predicted"/>
<evidence type="ECO:0000313" key="2">
    <source>
        <dbReference type="EMBL" id="GEB61355.1"/>
    </source>
</evidence>